<dbReference type="Pfam" id="PF00392">
    <property type="entry name" value="GntR"/>
    <property type="match status" value="1"/>
</dbReference>
<evidence type="ECO:0000313" key="6">
    <source>
        <dbReference type="Proteomes" id="UP000419138"/>
    </source>
</evidence>
<dbReference type="PANTHER" id="PTHR44846">
    <property type="entry name" value="MANNOSYL-D-GLYCERATE TRANSPORT/METABOLISM SYSTEM REPRESSOR MNGR-RELATED"/>
    <property type="match status" value="1"/>
</dbReference>
<dbReference type="PROSITE" id="PS50949">
    <property type="entry name" value="HTH_GNTR"/>
    <property type="match status" value="1"/>
</dbReference>
<sequence>MARTFTDPRSAHQKIAATLRRQITRGDLCPGTQLPSTPALMAEHNVAGTTVQKALQMLKEEELLVGQPGKGVFVQGRTQQSISPEVYMPPVSQGEPYRWITEAEKRSQCASVTLLEVAAVTPPFEVRHALGLNDADQALLRKQILYLDDQPTELTHSYYPLELAEGTAMMERRKIKGGTPTLLAERGYPPRAFVDEVSSEIPTEEEVVALELPKDMPVMVTFRVVYADDERPIEVSLLTKAAHRYRMRYTVTVP</sequence>
<dbReference type="InterPro" id="IPR036390">
    <property type="entry name" value="WH_DNA-bd_sf"/>
</dbReference>
<dbReference type="AlphaFoldDB" id="A0A646KKS4"/>
<dbReference type="SMART" id="SM00866">
    <property type="entry name" value="UTRA"/>
    <property type="match status" value="1"/>
</dbReference>
<keyword evidence="1" id="KW-0805">Transcription regulation</keyword>
<dbReference type="CDD" id="cd07377">
    <property type="entry name" value="WHTH_GntR"/>
    <property type="match status" value="1"/>
</dbReference>
<dbReference type="InterPro" id="IPR036388">
    <property type="entry name" value="WH-like_DNA-bd_sf"/>
</dbReference>
<dbReference type="GO" id="GO:0003700">
    <property type="term" value="F:DNA-binding transcription factor activity"/>
    <property type="evidence" value="ECO:0007669"/>
    <property type="project" value="InterPro"/>
</dbReference>
<protein>
    <submittedName>
        <fullName evidence="5">GntR family transcriptional regulator</fullName>
    </submittedName>
</protein>
<reference evidence="5 6" key="1">
    <citation type="submission" date="2019-05" db="EMBL/GenBank/DDBJ databases">
        <title>Comparative genomics and metabolomics analyses of clavulanic acid producing Streptomyces species provides insight into specialized metabolism and evolution of beta-lactam biosynthetic gene clusters.</title>
        <authorList>
            <person name="Moore M.A."/>
            <person name="Cruz-Morales P."/>
            <person name="Barona Gomez F."/>
            <person name="Kapil T."/>
        </authorList>
    </citation>
    <scope>NUCLEOTIDE SEQUENCE [LARGE SCALE GENOMIC DNA]</scope>
    <source>
        <strain evidence="5 6">NRRL 5741</strain>
    </source>
</reference>
<dbReference type="OrthoDB" id="3214900at2"/>
<dbReference type="Pfam" id="PF07702">
    <property type="entry name" value="UTRA"/>
    <property type="match status" value="1"/>
</dbReference>
<dbReference type="RefSeq" id="WP_153524390.1">
    <property type="nucleotide sequence ID" value="NZ_JBEPDZ010000038.1"/>
</dbReference>
<dbReference type="Proteomes" id="UP000419138">
    <property type="component" value="Unassembled WGS sequence"/>
</dbReference>
<evidence type="ECO:0000313" key="5">
    <source>
        <dbReference type="EMBL" id="MQT02815.1"/>
    </source>
</evidence>
<organism evidence="5 6">
    <name type="scientific">Streptomyces jumonjinensis</name>
    <dbReference type="NCBI Taxonomy" id="1945"/>
    <lineage>
        <taxon>Bacteria</taxon>
        <taxon>Bacillati</taxon>
        <taxon>Actinomycetota</taxon>
        <taxon>Actinomycetes</taxon>
        <taxon>Kitasatosporales</taxon>
        <taxon>Streptomycetaceae</taxon>
        <taxon>Streptomyces</taxon>
    </lineage>
</organism>
<dbReference type="InterPro" id="IPR028978">
    <property type="entry name" value="Chorismate_lyase_/UTRA_dom_sf"/>
</dbReference>
<proteinExistence type="predicted"/>
<dbReference type="GO" id="GO:0045892">
    <property type="term" value="P:negative regulation of DNA-templated transcription"/>
    <property type="evidence" value="ECO:0007669"/>
    <property type="project" value="TreeGrafter"/>
</dbReference>
<evidence type="ECO:0000256" key="3">
    <source>
        <dbReference type="ARBA" id="ARBA00023163"/>
    </source>
</evidence>
<name>A0A646KKS4_STRJU</name>
<evidence type="ECO:0000259" key="4">
    <source>
        <dbReference type="PROSITE" id="PS50949"/>
    </source>
</evidence>
<dbReference type="PANTHER" id="PTHR44846:SF17">
    <property type="entry name" value="GNTR-FAMILY TRANSCRIPTIONAL REGULATOR"/>
    <property type="match status" value="1"/>
</dbReference>
<keyword evidence="6" id="KW-1185">Reference proteome</keyword>
<dbReference type="SUPFAM" id="SSF64288">
    <property type="entry name" value="Chorismate lyase-like"/>
    <property type="match status" value="1"/>
</dbReference>
<accession>A0A646KKS4</accession>
<feature type="domain" description="HTH gntR-type" evidence="4">
    <location>
        <begin position="9"/>
        <end position="77"/>
    </location>
</feature>
<dbReference type="GO" id="GO:0003677">
    <property type="term" value="F:DNA binding"/>
    <property type="evidence" value="ECO:0007669"/>
    <property type="project" value="UniProtKB-KW"/>
</dbReference>
<dbReference type="Gene3D" id="3.40.1410.10">
    <property type="entry name" value="Chorismate lyase-like"/>
    <property type="match status" value="1"/>
</dbReference>
<dbReference type="SUPFAM" id="SSF46785">
    <property type="entry name" value="Winged helix' DNA-binding domain"/>
    <property type="match status" value="1"/>
</dbReference>
<dbReference type="SMART" id="SM00345">
    <property type="entry name" value="HTH_GNTR"/>
    <property type="match status" value="1"/>
</dbReference>
<evidence type="ECO:0000256" key="2">
    <source>
        <dbReference type="ARBA" id="ARBA00023125"/>
    </source>
</evidence>
<dbReference type="InterPro" id="IPR011663">
    <property type="entry name" value="UTRA"/>
</dbReference>
<keyword evidence="2" id="KW-0238">DNA-binding</keyword>
<dbReference type="InterPro" id="IPR000524">
    <property type="entry name" value="Tscrpt_reg_HTH_GntR"/>
</dbReference>
<dbReference type="EMBL" id="VCLA01000157">
    <property type="protein sequence ID" value="MQT02815.1"/>
    <property type="molecule type" value="Genomic_DNA"/>
</dbReference>
<comment type="caution">
    <text evidence="5">The sequence shown here is derived from an EMBL/GenBank/DDBJ whole genome shotgun (WGS) entry which is preliminary data.</text>
</comment>
<gene>
    <name evidence="5" type="ORF">FF041_22270</name>
</gene>
<dbReference type="InterPro" id="IPR050679">
    <property type="entry name" value="Bact_HTH_transcr_reg"/>
</dbReference>
<dbReference type="Gene3D" id="1.10.10.10">
    <property type="entry name" value="Winged helix-like DNA-binding domain superfamily/Winged helix DNA-binding domain"/>
    <property type="match status" value="1"/>
</dbReference>
<evidence type="ECO:0000256" key="1">
    <source>
        <dbReference type="ARBA" id="ARBA00023015"/>
    </source>
</evidence>
<keyword evidence="3" id="KW-0804">Transcription</keyword>